<feature type="transmembrane region" description="Helical" evidence="1">
    <location>
        <begin position="6"/>
        <end position="25"/>
    </location>
</feature>
<feature type="transmembrane region" description="Helical" evidence="1">
    <location>
        <begin position="72"/>
        <end position="90"/>
    </location>
</feature>
<dbReference type="Gene3D" id="1.10.3730.20">
    <property type="match status" value="1"/>
</dbReference>
<accession>A0A0F9MVE3</accession>
<keyword evidence="1" id="KW-0812">Transmembrane</keyword>
<feature type="domain" description="EamA" evidence="2">
    <location>
        <begin position="5"/>
        <end position="144"/>
    </location>
</feature>
<dbReference type="InterPro" id="IPR037185">
    <property type="entry name" value="EmrE-like"/>
</dbReference>
<proteinExistence type="predicted"/>
<feature type="transmembrane region" description="Helical" evidence="1">
    <location>
        <begin position="264"/>
        <end position="286"/>
    </location>
</feature>
<dbReference type="AlphaFoldDB" id="A0A0F9MVE3"/>
<reference evidence="3" key="1">
    <citation type="journal article" date="2015" name="Nature">
        <title>Complex archaea that bridge the gap between prokaryotes and eukaryotes.</title>
        <authorList>
            <person name="Spang A."/>
            <person name="Saw J.H."/>
            <person name="Jorgensen S.L."/>
            <person name="Zaremba-Niedzwiedzka K."/>
            <person name="Martijn J."/>
            <person name="Lind A.E."/>
            <person name="van Eijk R."/>
            <person name="Schleper C."/>
            <person name="Guy L."/>
            <person name="Ettema T.J."/>
        </authorList>
    </citation>
    <scope>NUCLEOTIDE SEQUENCE</scope>
</reference>
<dbReference type="InterPro" id="IPR000620">
    <property type="entry name" value="EamA_dom"/>
</dbReference>
<evidence type="ECO:0000256" key="1">
    <source>
        <dbReference type="SAM" id="Phobius"/>
    </source>
</evidence>
<dbReference type="PANTHER" id="PTHR22911">
    <property type="entry name" value="ACYL-MALONYL CONDENSING ENZYME-RELATED"/>
    <property type="match status" value="1"/>
</dbReference>
<organism evidence="3">
    <name type="scientific">marine sediment metagenome</name>
    <dbReference type="NCBI Taxonomy" id="412755"/>
    <lineage>
        <taxon>unclassified sequences</taxon>
        <taxon>metagenomes</taxon>
        <taxon>ecological metagenomes</taxon>
    </lineage>
</organism>
<feature type="transmembrane region" description="Helical" evidence="1">
    <location>
        <begin position="236"/>
        <end position="258"/>
    </location>
</feature>
<dbReference type="SUPFAM" id="SSF103481">
    <property type="entry name" value="Multidrug resistance efflux transporter EmrE"/>
    <property type="match status" value="2"/>
</dbReference>
<comment type="caution">
    <text evidence="3">The sequence shown here is derived from an EMBL/GenBank/DDBJ whole genome shotgun (WGS) entry which is preliminary data.</text>
</comment>
<name>A0A0F9MVE3_9ZZZZ</name>
<feature type="transmembrane region" description="Helical" evidence="1">
    <location>
        <begin position="102"/>
        <end position="121"/>
    </location>
</feature>
<keyword evidence="1" id="KW-1133">Transmembrane helix</keyword>
<keyword evidence="1" id="KW-0472">Membrane</keyword>
<protein>
    <recommendedName>
        <fullName evidence="2">EamA domain-containing protein</fullName>
    </recommendedName>
</protein>
<dbReference type="GO" id="GO:0016020">
    <property type="term" value="C:membrane"/>
    <property type="evidence" value="ECO:0007669"/>
    <property type="project" value="InterPro"/>
</dbReference>
<evidence type="ECO:0000313" key="3">
    <source>
        <dbReference type="EMBL" id="KKM80615.1"/>
    </source>
</evidence>
<feature type="transmembrane region" description="Helical" evidence="1">
    <location>
        <begin position="37"/>
        <end position="60"/>
    </location>
</feature>
<feature type="domain" description="EamA" evidence="2">
    <location>
        <begin position="168"/>
        <end position="309"/>
    </location>
</feature>
<feature type="transmembrane region" description="Helical" evidence="1">
    <location>
        <begin position="127"/>
        <end position="145"/>
    </location>
</feature>
<feature type="transmembrane region" description="Helical" evidence="1">
    <location>
        <begin position="293"/>
        <end position="310"/>
    </location>
</feature>
<dbReference type="EMBL" id="LAZR01008152">
    <property type="protein sequence ID" value="KKM80615.1"/>
    <property type="molecule type" value="Genomic_DNA"/>
</dbReference>
<sequence>MADLLGYIFTLDAIFTWAFVSIIYKKGLEKTQPKANLFFRLVCTSISTFIFSLIFGNYLFLRFFNQTTLTDYLVACFISGLSVTIGDLLYYMSLKKIDVSRAYPLIQLSLIFVIFFSFFLFSEEITYPITIGGFLILSSVFILSSKDKLEKNNSTRKFKEKLSDDLILGVFYAIGTAFFWALAIISFNQARIISNDVFVTNFFRVIFSTVFIAILGIYQREFYAGFKKENRENLKYYIFIGLGGVFSLGLADTLYYKAAELNGLILTSTLTVNTPIIQQFFSIVILKEKFRKRFLIAIILIVLGNYIIIFL</sequence>
<evidence type="ECO:0000259" key="2">
    <source>
        <dbReference type="Pfam" id="PF00892"/>
    </source>
</evidence>
<dbReference type="Pfam" id="PF00892">
    <property type="entry name" value="EamA"/>
    <property type="match status" value="2"/>
</dbReference>
<feature type="transmembrane region" description="Helical" evidence="1">
    <location>
        <begin position="197"/>
        <end position="215"/>
    </location>
</feature>
<feature type="transmembrane region" description="Helical" evidence="1">
    <location>
        <begin position="166"/>
        <end position="185"/>
    </location>
</feature>
<gene>
    <name evidence="3" type="ORF">LCGC14_1338070</name>
</gene>